<feature type="region of interest" description="Disordered" evidence="16">
    <location>
        <begin position="1"/>
        <end position="54"/>
    </location>
</feature>
<dbReference type="GO" id="GO:0007018">
    <property type="term" value="P:microtubule-based movement"/>
    <property type="evidence" value="ECO:0007669"/>
    <property type="project" value="InterPro"/>
</dbReference>
<dbReference type="PROSITE" id="PS00411">
    <property type="entry name" value="KINESIN_MOTOR_1"/>
    <property type="match status" value="1"/>
</dbReference>
<feature type="compositionally biased region" description="Polar residues" evidence="16">
    <location>
        <begin position="35"/>
        <end position="54"/>
    </location>
</feature>
<dbReference type="GO" id="GO:0005524">
    <property type="term" value="F:ATP binding"/>
    <property type="evidence" value="ECO:0007669"/>
    <property type="project" value="UniProtKB-UniRule"/>
</dbReference>
<dbReference type="GO" id="GO:0000073">
    <property type="term" value="P:initial mitotic spindle pole body separation"/>
    <property type="evidence" value="ECO:0007669"/>
    <property type="project" value="TreeGrafter"/>
</dbReference>
<evidence type="ECO:0000256" key="4">
    <source>
        <dbReference type="ARBA" id="ARBA00022618"/>
    </source>
</evidence>
<organism evidence="18 19">
    <name type="scientific">Taphrina deformans (strain PYCC 5710 / ATCC 11124 / CBS 356.35 / IMI 108563 / JCM 9778 / NBRC 8474)</name>
    <name type="common">Peach leaf curl fungus</name>
    <name type="synonym">Lalaria deformans</name>
    <dbReference type="NCBI Taxonomy" id="1097556"/>
    <lineage>
        <taxon>Eukaryota</taxon>
        <taxon>Fungi</taxon>
        <taxon>Dikarya</taxon>
        <taxon>Ascomycota</taxon>
        <taxon>Taphrinomycotina</taxon>
        <taxon>Taphrinomycetes</taxon>
        <taxon>Taphrinales</taxon>
        <taxon>Taphrinaceae</taxon>
        <taxon>Taphrina</taxon>
    </lineage>
</organism>
<keyword evidence="5" id="KW-0493">Microtubule</keyword>
<keyword evidence="8 14" id="KW-0067">ATP-binding</keyword>
<dbReference type="AlphaFoldDB" id="R4X9F4"/>
<evidence type="ECO:0000256" key="2">
    <source>
        <dbReference type="ARBA" id="ARBA00022490"/>
    </source>
</evidence>
<dbReference type="PROSITE" id="PS50067">
    <property type="entry name" value="KINESIN_MOTOR_2"/>
    <property type="match status" value="1"/>
</dbReference>
<dbReference type="GO" id="GO:0051301">
    <property type="term" value="P:cell division"/>
    <property type="evidence" value="ECO:0007669"/>
    <property type="project" value="UniProtKB-KW"/>
</dbReference>
<comment type="similarity">
    <text evidence="13">Belongs to the TRAFAC class myosin-kinesin ATPase superfamily. Kinesin family. KIN-5/BimC subfamily.</text>
</comment>
<dbReference type="OrthoDB" id="3176171at2759"/>
<dbReference type="InterPro" id="IPR001752">
    <property type="entry name" value="Kinesin_motor_dom"/>
</dbReference>
<dbReference type="InterPro" id="IPR047149">
    <property type="entry name" value="KIF11-like"/>
</dbReference>
<evidence type="ECO:0000313" key="19">
    <source>
        <dbReference type="Proteomes" id="UP000013776"/>
    </source>
</evidence>
<comment type="caution">
    <text evidence="18">The sequence shown here is derived from an EMBL/GenBank/DDBJ whole genome shotgun (WGS) entry which is preliminary data.</text>
</comment>
<evidence type="ECO:0000256" key="12">
    <source>
        <dbReference type="ARBA" id="ARBA00023306"/>
    </source>
</evidence>
<dbReference type="CDD" id="cd01364">
    <property type="entry name" value="KISc_BimC_Eg5"/>
    <property type="match status" value="1"/>
</dbReference>
<dbReference type="EMBL" id="CAHR02000016">
    <property type="protein sequence ID" value="CCG80844.1"/>
    <property type="molecule type" value="Genomic_DNA"/>
</dbReference>
<keyword evidence="12" id="KW-0131">Cell cycle</keyword>
<comment type="subcellular location">
    <subcellularLocation>
        <location evidence="1">Cytoplasm</location>
        <location evidence="1">Cytoskeleton</location>
    </subcellularLocation>
</comment>
<dbReference type="InterPro" id="IPR047241">
    <property type="entry name" value="KIF11-like_kin_motor_dom"/>
</dbReference>
<dbReference type="GO" id="GO:0005876">
    <property type="term" value="C:spindle microtubule"/>
    <property type="evidence" value="ECO:0007669"/>
    <property type="project" value="TreeGrafter"/>
</dbReference>
<dbReference type="InterPro" id="IPR036961">
    <property type="entry name" value="Kinesin_motor_dom_sf"/>
</dbReference>
<dbReference type="PRINTS" id="PR00380">
    <property type="entry name" value="KINESINHEAVY"/>
</dbReference>
<evidence type="ECO:0000256" key="8">
    <source>
        <dbReference type="ARBA" id="ARBA00022840"/>
    </source>
</evidence>
<evidence type="ECO:0000256" key="7">
    <source>
        <dbReference type="ARBA" id="ARBA00022776"/>
    </source>
</evidence>
<dbReference type="PANTHER" id="PTHR47970:SF12">
    <property type="entry name" value="KINESIN FAMILY MEMBER 11"/>
    <property type="match status" value="1"/>
</dbReference>
<name>R4X9F4_TAPDE</name>
<dbReference type="Pfam" id="PF00225">
    <property type="entry name" value="Kinesin"/>
    <property type="match status" value="1"/>
</dbReference>
<evidence type="ECO:0000256" key="1">
    <source>
        <dbReference type="ARBA" id="ARBA00004245"/>
    </source>
</evidence>
<dbReference type="FunFam" id="3.40.850.10:FF:000051">
    <property type="entry name" value="Kinesin-like protein bimC"/>
    <property type="match status" value="1"/>
</dbReference>
<keyword evidence="11" id="KW-0206">Cytoskeleton</keyword>
<sequence>MSGVRPPTTSSRPPSRASSHPSETNDRQVPLKRAQSATARTTEQNTATNAVSSASETNIQVVVRCRDRNKREIEENSGVIISPSKDGHSITVQTSALTELNNKTYTFDKVFGGGSSQQDVFDVTVEPIVQEMLGGYNCTIFAYGQTGTGKTYTMSGDMSDHCGGIPPATAGIIPRALCRIFQVLDQAGDEYSVKCSFIELYNEELRDLLSTQDDSKVKIFDDSTKKGGIIINGMEELAVNDATHGVKILQEGSRKREVAATKCNEASSRSHSVFTITVHIKQTSTEGEDMLRVGKLYLVDLAGSENVGRSGAENKRAREAGMINQSLLTLGRVINALVDRSQHVPYRESKLTRLLQDSLGGRTKTCIIATLSPAKINMDETVSTLEYANRAKSIKNKPQVNQMMTKKALIKDYIIEIERLKGDLNSTRMKNGVYMTEESHLELVNQNESNKLLTEEQQRKIDAMEAQLQSAKEQFESTMAAYTTTKKTLEKTSKDLLDTESTLSTTKDTLATTSLNLEKESLLRRAHQQSEIELNTVAITLKDTLATTVEHVKGLHAKVDRKRDVEQANQSSWTDMQGNLCTVAQSIDGTLAKYSKAQSRSSKVIADRVTSFVIKEMKLFSDGHQYMDMQLQAFQERKAQVDTTSTGARVEMETVLGEIKSLREEVKSRLGDGLQNLNVAAQRIAEEISGQMGLFQKDIYESYDGLASEFKQVFSRTEAHINSQSAEIRKLKEALHAASQTNTTLIEQISKELIDTQDSNSREAQAKEAEALQQIQMMLSSIASEREARMQEARNAFKNKIEGAITEMHDQSHQNGTAIDLWTNADGVYGRKLAKDKDEIRKAIVNSWNTAKERSETIQQSTEAIHRETVHLVDAAMQNVDDQTRALDEFVTRAKKMNEAHHAEQHIAVSALLTNAQETAQSVQHEFNKAKSEIEACGKDILGKTAEQVREVQEFSTDLGRHTEAVKQNSQTALREDRPTQTTPKKQDYVYPTSWKTTAVHEELLAQYRGVEVEEVSLAERNPLSIVDVNVTSPILLQASLGPVEDELAIPVVQKSSIPGPRARGSGEKETIRAIGSGGQENGPRPPKTRKRALA</sequence>
<keyword evidence="10 14" id="KW-0505">Motor protein</keyword>
<dbReference type="SMART" id="SM00129">
    <property type="entry name" value="KISc"/>
    <property type="match status" value="1"/>
</dbReference>
<dbReference type="InterPro" id="IPR025901">
    <property type="entry name" value="Kinesin-assoc_MT-bd_dom"/>
</dbReference>
<proteinExistence type="inferred from homology"/>
<dbReference type="GO" id="GO:0072686">
    <property type="term" value="C:mitotic spindle"/>
    <property type="evidence" value="ECO:0007669"/>
    <property type="project" value="TreeGrafter"/>
</dbReference>
<dbReference type="GO" id="GO:0008017">
    <property type="term" value="F:microtubule binding"/>
    <property type="evidence" value="ECO:0007669"/>
    <property type="project" value="InterPro"/>
</dbReference>
<dbReference type="VEuPathDB" id="FungiDB:TAPDE_000487"/>
<dbReference type="Pfam" id="PF13931">
    <property type="entry name" value="Microtub_bind"/>
    <property type="match status" value="1"/>
</dbReference>
<evidence type="ECO:0000256" key="11">
    <source>
        <dbReference type="ARBA" id="ARBA00023212"/>
    </source>
</evidence>
<gene>
    <name evidence="18" type="ORF">TAPDE_000487</name>
</gene>
<dbReference type="SUPFAM" id="SSF52540">
    <property type="entry name" value="P-loop containing nucleoside triphosphate hydrolases"/>
    <property type="match status" value="1"/>
</dbReference>
<evidence type="ECO:0000256" key="6">
    <source>
        <dbReference type="ARBA" id="ARBA00022741"/>
    </source>
</evidence>
<keyword evidence="4" id="KW-0132">Cell division</keyword>
<dbReference type="STRING" id="1097556.R4X9F4"/>
<feature type="coiled-coil region" evidence="15">
    <location>
        <begin position="721"/>
        <end position="748"/>
    </location>
</feature>
<evidence type="ECO:0000256" key="3">
    <source>
        <dbReference type="ARBA" id="ARBA00022553"/>
    </source>
</evidence>
<feature type="region of interest" description="Disordered" evidence="16">
    <location>
        <begin position="955"/>
        <end position="987"/>
    </location>
</feature>
<evidence type="ECO:0000256" key="13">
    <source>
        <dbReference type="ARBA" id="ARBA00034704"/>
    </source>
</evidence>
<feature type="compositionally biased region" description="Basic and acidic residues" evidence="16">
    <location>
        <begin position="955"/>
        <end position="965"/>
    </location>
</feature>
<feature type="binding site" evidence="14">
    <location>
        <begin position="144"/>
        <end position="151"/>
    </location>
    <ligand>
        <name>ATP</name>
        <dbReference type="ChEBI" id="CHEBI:30616"/>
    </ligand>
</feature>
<evidence type="ECO:0000313" key="18">
    <source>
        <dbReference type="EMBL" id="CCG80844.1"/>
    </source>
</evidence>
<feature type="region of interest" description="Disordered" evidence="16">
    <location>
        <begin position="1057"/>
        <end position="1095"/>
    </location>
</feature>
<evidence type="ECO:0000256" key="16">
    <source>
        <dbReference type="SAM" id="MobiDB-lite"/>
    </source>
</evidence>
<keyword evidence="7" id="KW-0498">Mitosis</keyword>
<dbReference type="eggNOG" id="KOG0243">
    <property type="taxonomic scope" value="Eukaryota"/>
</dbReference>
<evidence type="ECO:0000256" key="10">
    <source>
        <dbReference type="ARBA" id="ARBA00023175"/>
    </source>
</evidence>
<dbReference type="InterPro" id="IPR027417">
    <property type="entry name" value="P-loop_NTPase"/>
</dbReference>
<dbReference type="Gene3D" id="3.40.850.10">
    <property type="entry name" value="Kinesin motor domain"/>
    <property type="match status" value="1"/>
</dbReference>
<dbReference type="GO" id="GO:0005634">
    <property type="term" value="C:nucleus"/>
    <property type="evidence" value="ECO:0007669"/>
    <property type="project" value="TreeGrafter"/>
</dbReference>
<keyword evidence="9 15" id="KW-0175">Coiled coil</keyword>
<keyword evidence="6 14" id="KW-0547">Nucleotide-binding</keyword>
<keyword evidence="2" id="KW-0963">Cytoplasm</keyword>
<evidence type="ECO:0000256" key="14">
    <source>
        <dbReference type="PROSITE-ProRule" id="PRU00283"/>
    </source>
</evidence>
<evidence type="ECO:0000256" key="5">
    <source>
        <dbReference type="ARBA" id="ARBA00022701"/>
    </source>
</evidence>
<keyword evidence="19" id="KW-1185">Reference proteome</keyword>
<evidence type="ECO:0000256" key="15">
    <source>
        <dbReference type="SAM" id="Coils"/>
    </source>
</evidence>
<reference evidence="18 19" key="1">
    <citation type="journal article" date="2013" name="MBio">
        <title>Genome sequencing of the plant pathogen Taphrina deformans, the causal agent of peach leaf curl.</title>
        <authorList>
            <person name="Cisse O.H."/>
            <person name="Almeida J.M.G.C.F."/>
            <person name="Fonseca A."/>
            <person name="Kumar A.A."/>
            <person name="Salojaervi J."/>
            <person name="Overmyer K."/>
            <person name="Hauser P.M."/>
            <person name="Pagni M."/>
        </authorList>
    </citation>
    <scope>NUCLEOTIDE SEQUENCE [LARGE SCALE GENOMIC DNA]</scope>
    <source>
        <strain evidence="19">PYCC 5710 / ATCC 11124 / CBS 356.35 / IMI 108563 / JCM 9778 / NBRC 8474</strain>
    </source>
</reference>
<dbReference type="InterPro" id="IPR019821">
    <property type="entry name" value="Kinesin_motor_CS"/>
</dbReference>
<feature type="compositionally biased region" description="Low complexity" evidence="16">
    <location>
        <begin position="1"/>
        <end position="22"/>
    </location>
</feature>
<evidence type="ECO:0000259" key="17">
    <source>
        <dbReference type="PROSITE" id="PS50067"/>
    </source>
</evidence>
<dbReference type="GO" id="GO:0008574">
    <property type="term" value="F:plus-end-directed microtubule motor activity"/>
    <property type="evidence" value="ECO:0007669"/>
    <property type="project" value="TreeGrafter"/>
</dbReference>
<keyword evidence="3" id="KW-0597">Phosphoprotein</keyword>
<evidence type="ECO:0000256" key="9">
    <source>
        <dbReference type="ARBA" id="ARBA00023054"/>
    </source>
</evidence>
<dbReference type="Proteomes" id="UP000013776">
    <property type="component" value="Unassembled WGS sequence"/>
</dbReference>
<dbReference type="PANTHER" id="PTHR47970">
    <property type="entry name" value="KINESIN-LIKE PROTEIN KIF11"/>
    <property type="match status" value="1"/>
</dbReference>
<protein>
    <recommendedName>
        <fullName evidence="17">Kinesin motor domain-containing protein</fullName>
    </recommendedName>
</protein>
<feature type="domain" description="Kinesin motor" evidence="17">
    <location>
        <begin position="58"/>
        <end position="394"/>
    </location>
</feature>
<feature type="coiled-coil region" evidence="15">
    <location>
        <begin position="454"/>
        <end position="481"/>
    </location>
</feature>
<accession>R4X9F4</accession>